<comment type="similarity">
    <text evidence="3">Belongs to the bacterial flagellin family.</text>
</comment>
<evidence type="ECO:0000313" key="7">
    <source>
        <dbReference type="EMBL" id="NIC04323.1"/>
    </source>
</evidence>
<dbReference type="PANTHER" id="PTHR42792:SF1">
    <property type="entry name" value="FLAGELLAR HOOK-ASSOCIATED PROTEIN 3"/>
    <property type="match status" value="1"/>
</dbReference>
<evidence type="ECO:0000313" key="8">
    <source>
        <dbReference type="Proteomes" id="UP001318321"/>
    </source>
</evidence>
<keyword evidence="7" id="KW-0282">Flagellum</keyword>
<dbReference type="RefSeq" id="WP_167110781.1">
    <property type="nucleotide sequence ID" value="NZ_JAAQTO010000005.1"/>
</dbReference>
<dbReference type="Gene3D" id="1.20.1330.10">
    <property type="entry name" value="f41 fragment of flagellin, N-terminal domain"/>
    <property type="match status" value="1"/>
</dbReference>
<comment type="caution">
    <text evidence="7">The sequence shown here is derived from an EMBL/GenBank/DDBJ whole genome shotgun (WGS) entry which is preliminary data.</text>
</comment>
<dbReference type="InterPro" id="IPR001029">
    <property type="entry name" value="Flagellin_N"/>
</dbReference>
<gene>
    <name evidence="7" type="primary">flgL</name>
    <name evidence="7" type="ORF">HBJ55_02620</name>
</gene>
<keyword evidence="5" id="KW-0975">Bacterial flagellum</keyword>
<dbReference type="EMBL" id="JAAQTO010000005">
    <property type="protein sequence ID" value="NIC04323.1"/>
    <property type="molecule type" value="Genomic_DNA"/>
</dbReference>
<evidence type="ECO:0000259" key="6">
    <source>
        <dbReference type="Pfam" id="PF00669"/>
    </source>
</evidence>
<protein>
    <submittedName>
        <fullName evidence="7">Flagellar hook-associated protein 3</fullName>
    </submittedName>
</protein>
<sequence length="420" mass="44871">MRISTVTMFDQSVSAMNRQQGDFMKVGQQIASGRRVVNPSDDPQAASRAVGVSQAKAVTQQFADARVSARNTLSQAESVLNSVSDAITSAKTLLVQASSDTLNDADRQSVASELRGIYETLIGQANATDGNGRYLFGGYQDSSAPFVRNGTGVTYVGDDNARAQRIDASREMPVSDNGARIFNSVASGAGYLTEAGKLDANGVIAGGNGGSVTFSGPQVLDNSDPNHGRAFRVDFTSDTVTHTYTVKMQDDSGAWVDTVPALNDEAYDPAGQTIEVGGLRLELQGTPEDGDGVRFATADEMNHDLFKSLEKALNVLENPAATPAEKAELRNTFRTSMNELDNSLDNVLTVRASMGARLNELDVVDAVSGNRMTNYEQTLSDLVDLDYSEAIAEYSLRQVGLQAAQKAFVDVKGLSLFNYL</sequence>
<comment type="subcellular location">
    <subcellularLocation>
        <location evidence="1">Bacterial flagellum</location>
    </subcellularLocation>
    <subcellularLocation>
        <location evidence="2">Secreted</location>
    </subcellularLocation>
</comment>
<keyword evidence="4" id="KW-0964">Secreted</keyword>
<evidence type="ECO:0000256" key="3">
    <source>
        <dbReference type="ARBA" id="ARBA00005709"/>
    </source>
</evidence>
<name>A0ABX0PMI2_9GAMM</name>
<dbReference type="SUPFAM" id="SSF64518">
    <property type="entry name" value="Phase 1 flagellin"/>
    <property type="match status" value="1"/>
</dbReference>
<evidence type="ECO:0000256" key="4">
    <source>
        <dbReference type="ARBA" id="ARBA00022525"/>
    </source>
</evidence>
<keyword evidence="7" id="KW-0969">Cilium</keyword>
<dbReference type="Pfam" id="PF00669">
    <property type="entry name" value="Flagellin_N"/>
    <property type="match status" value="1"/>
</dbReference>
<dbReference type="InterPro" id="IPR013384">
    <property type="entry name" value="Flagell_FlgL"/>
</dbReference>
<evidence type="ECO:0000256" key="2">
    <source>
        <dbReference type="ARBA" id="ARBA00004613"/>
    </source>
</evidence>
<accession>A0ABX0PMI2</accession>
<reference evidence="7 8" key="1">
    <citation type="submission" date="2020-03" db="EMBL/GenBank/DDBJ databases">
        <title>Identification of Halomonas strains.</title>
        <authorList>
            <person name="Xiao Z."/>
            <person name="Dong F."/>
            <person name="Wang Z."/>
            <person name="Zhao J.-Y."/>
        </authorList>
    </citation>
    <scope>NUCLEOTIDE SEQUENCE [LARGE SCALE GENOMIC DNA]</scope>
    <source>
        <strain evidence="7 8">DX6</strain>
    </source>
</reference>
<evidence type="ECO:0000256" key="1">
    <source>
        <dbReference type="ARBA" id="ARBA00004365"/>
    </source>
</evidence>
<evidence type="ECO:0000256" key="5">
    <source>
        <dbReference type="ARBA" id="ARBA00023143"/>
    </source>
</evidence>
<dbReference type="InterPro" id="IPR001492">
    <property type="entry name" value="Flagellin"/>
</dbReference>
<keyword evidence="8" id="KW-1185">Reference proteome</keyword>
<dbReference type="PANTHER" id="PTHR42792">
    <property type="entry name" value="FLAGELLIN"/>
    <property type="match status" value="1"/>
</dbReference>
<organism evidence="7 8">
    <name type="scientific">Billgrantia bachuensis</name>
    <dbReference type="NCBI Taxonomy" id="2717286"/>
    <lineage>
        <taxon>Bacteria</taxon>
        <taxon>Pseudomonadati</taxon>
        <taxon>Pseudomonadota</taxon>
        <taxon>Gammaproteobacteria</taxon>
        <taxon>Oceanospirillales</taxon>
        <taxon>Halomonadaceae</taxon>
        <taxon>Billgrantia</taxon>
    </lineage>
</organism>
<proteinExistence type="inferred from homology"/>
<dbReference type="NCBIfam" id="TIGR02550">
    <property type="entry name" value="flagell_flgL"/>
    <property type="match status" value="1"/>
</dbReference>
<keyword evidence="7" id="KW-0966">Cell projection</keyword>
<feature type="domain" description="Flagellin N-terminal" evidence="6">
    <location>
        <begin position="3"/>
        <end position="140"/>
    </location>
</feature>
<dbReference type="Proteomes" id="UP001318321">
    <property type="component" value="Unassembled WGS sequence"/>
</dbReference>